<dbReference type="Proteomes" id="UP001596425">
    <property type="component" value="Unassembled WGS sequence"/>
</dbReference>
<reference evidence="3" key="1">
    <citation type="journal article" date="2019" name="Int. J. Syst. Evol. Microbiol.">
        <title>The Global Catalogue of Microorganisms (GCM) 10K type strain sequencing project: providing services to taxonomists for standard genome sequencing and annotation.</title>
        <authorList>
            <consortium name="The Broad Institute Genomics Platform"/>
            <consortium name="The Broad Institute Genome Sequencing Center for Infectious Disease"/>
            <person name="Wu L."/>
            <person name="Ma J."/>
        </authorList>
    </citation>
    <scope>NUCLEOTIDE SEQUENCE [LARGE SCALE GENOMIC DNA]</scope>
    <source>
        <strain evidence="3">CGMCC 1.13718</strain>
    </source>
</reference>
<gene>
    <name evidence="2" type="ORF">ACFQBM_15525</name>
</gene>
<dbReference type="Pfam" id="PF11086">
    <property type="entry name" value="DUF2878"/>
    <property type="match status" value="1"/>
</dbReference>
<name>A0ABW1YPK6_9GAMM</name>
<keyword evidence="3" id="KW-1185">Reference proteome</keyword>
<organism evidence="2 3">
    <name type="scientific">Microbulbifer taiwanensis</name>
    <dbReference type="NCBI Taxonomy" id="986746"/>
    <lineage>
        <taxon>Bacteria</taxon>
        <taxon>Pseudomonadati</taxon>
        <taxon>Pseudomonadota</taxon>
        <taxon>Gammaproteobacteria</taxon>
        <taxon>Cellvibrionales</taxon>
        <taxon>Microbulbiferaceae</taxon>
        <taxon>Microbulbifer</taxon>
    </lineage>
</organism>
<proteinExistence type="predicted"/>
<feature type="transmembrane region" description="Helical" evidence="1">
    <location>
        <begin position="46"/>
        <end position="64"/>
    </location>
</feature>
<evidence type="ECO:0000313" key="3">
    <source>
        <dbReference type="Proteomes" id="UP001596425"/>
    </source>
</evidence>
<feature type="transmembrane region" description="Helical" evidence="1">
    <location>
        <begin position="136"/>
        <end position="158"/>
    </location>
</feature>
<keyword evidence="1" id="KW-1133">Transmembrane helix</keyword>
<accession>A0ABW1YPK6</accession>
<evidence type="ECO:0000313" key="2">
    <source>
        <dbReference type="EMBL" id="MFC6634698.1"/>
    </source>
</evidence>
<keyword evidence="1" id="KW-0812">Transmembrane</keyword>
<dbReference type="EMBL" id="JBHSVR010000001">
    <property type="protein sequence ID" value="MFC6634698.1"/>
    <property type="molecule type" value="Genomic_DNA"/>
</dbReference>
<feature type="transmembrane region" description="Helical" evidence="1">
    <location>
        <begin position="14"/>
        <end position="34"/>
    </location>
</feature>
<feature type="transmembrane region" description="Helical" evidence="1">
    <location>
        <begin position="76"/>
        <end position="95"/>
    </location>
</feature>
<feature type="transmembrane region" description="Helical" evidence="1">
    <location>
        <begin position="102"/>
        <end position="124"/>
    </location>
</feature>
<keyword evidence="1" id="KW-0472">Membrane</keyword>
<sequence>MKLVLNFSMYFCGWWIAILGGNAMALVALFVILVSHFALWRDQRDIFVVLFFIFAGFAMEWVYMASGVLDYGSNLPPAWVICMWAMLATTLRYSLSVLVGRPLLAFAAGLVLAPIVYTNSVYFGPADWGRTPWESMLILSVSWAPLAAVISGVVIPFIDQLDGGSESLEVCPIGFDHQPHRIE</sequence>
<comment type="caution">
    <text evidence="2">The sequence shown here is derived from an EMBL/GenBank/DDBJ whole genome shotgun (WGS) entry which is preliminary data.</text>
</comment>
<dbReference type="InterPro" id="IPR021306">
    <property type="entry name" value="DUF2878"/>
</dbReference>
<dbReference type="RefSeq" id="WP_193191694.1">
    <property type="nucleotide sequence ID" value="NZ_JACZFR010000021.1"/>
</dbReference>
<evidence type="ECO:0000256" key="1">
    <source>
        <dbReference type="SAM" id="Phobius"/>
    </source>
</evidence>
<protein>
    <submittedName>
        <fullName evidence="2">DUF2878 domain-containing protein</fullName>
    </submittedName>
</protein>